<name>A0A2U1N9R0_ARTAN</name>
<dbReference type="SUPFAM" id="SSF47072">
    <property type="entry name" value="Cysteine alpha-hairpin motif"/>
    <property type="match status" value="1"/>
</dbReference>
<keyword evidence="1" id="KW-1015">Disulfide bond</keyword>
<dbReference type="PANTHER" id="PTHR13523:SF2">
    <property type="entry name" value="COILED-COIL-HELIX-COILED-COIL-HELIX DOMAIN CONTAINING 2, ISOFORM A-RELATED"/>
    <property type="match status" value="1"/>
</dbReference>
<evidence type="ECO:0000256" key="1">
    <source>
        <dbReference type="ARBA" id="ARBA00023157"/>
    </source>
</evidence>
<organism evidence="3 4">
    <name type="scientific">Artemisia annua</name>
    <name type="common">Sweet wormwood</name>
    <dbReference type="NCBI Taxonomy" id="35608"/>
    <lineage>
        <taxon>Eukaryota</taxon>
        <taxon>Viridiplantae</taxon>
        <taxon>Streptophyta</taxon>
        <taxon>Embryophyta</taxon>
        <taxon>Tracheophyta</taxon>
        <taxon>Spermatophyta</taxon>
        <taxon>Magnoliopsida</taxon>
        <taxon>eudicotyledons</taxon>
        <taxon>Gunneridae</taxon>
        <taxon>Pentapetalae</taxon>
        <taxon>asterids</taxon>
        <taxon>campanulids</taxon>
        <taxon>Asterales</taxon>
        <taxon>Asteraceae</taxon>
        <taxon>Asteroideae</taxon>
        <taxon>Anthemideae</taxon>
        <taxon>Artemisiinae</taxon>
        <taxon>Artemisia</taxon>
    </lineage>
</organism>
<proteinExistence type="predicted"/>
<dbReference type="InterPro" id="IPR055304">
    <property type="entry name" value="CHCHD2/10-like"/>
</dbReference>
<accession>A0A2U1N9R0</accession>
<dbReference type="AlphaFoldDB" id="A0A2U1N9R0"/>
<sequence length="109" mass="11986">MKYEPRTRRLGLFAEGMLWAAGFLFAHHTIKAIMGPRVIKIDKVSSTAPVAQVASAPAVATHDACVRQHKAFQDCINAYGGDINYCQFYMDMLSECRKSGLATPAFVGF</sequence>
<dbReference type="Pfam" id="PF06747">
    <property type="entry name" value="CHCH"/>
    <property type="match status" value="1"/>
</dbReference>
<comment type="caution">
    <text evidence="3">The sequence shown here is derived from an EMBL/GenBank/DDBJ whole genome shotgun (WGS) entry which is preliminary data.</text>
</comment>
<dbReference type="GO" id="GO:0007005">
    <property type="term" value="P:mitochondrion organization"/>
    <property type="evidence" value="ECO:0007669"/>
    <property type="project" value="InterPro"/>
</dbReference>
<dbReference type="Proteomes" id="UP000245207">
    <property type="component" value="Unassembled WGS sequence"/>
</dbReference>
<dbReference type="EMBL" id="PKPP01003280">
    <property type="protein sequence ID" value="PWA70238.1"/>
    <property type="molecule type" value="Genomic_DNA"/>
</dbReference>
<feature type="domain" description="CHCH" evidence="2">
    <location>
        <begin position="65"/>
        <end position="98"/>
    </location>
</feature>
<dbReference type="OrthoDB" id="1106148at2759"/>
<protein>
    <recommendedName>
        <fullName evidence="2">CHCH domain-containing protein</fullName>
    </recommendedName>
</protein>
<dbReference type="InterPro" id="IPR009069">
    <property type="entry name" value="Cys_alpha_HP_mot_SF"/>
</dbReference>
<reference evidence="3 4" key="1">
    <citation type="journal article" date="2018" name="Mol. Plant">
        <title>The genome of Artemisia annua provides insight into the evolution of Asteraceae family and artemisinin biosynthesis.</title>
        <authorList>
            <person name="Shen Q."/>
            <person name="Zhang L."/>
            <person name="Liao Z."/>
            <person name="Wang S."/>
            <person name="Yan T."/>
            <person name="Shi P."/>
            <person name="Liu M."/>
            <person name="Fu X."/>
            <person name="Pan Q."/>
            <person name="Wang Y."/>
            <person name="Lv Z."/>
            <person name="Lu X."/>
            <person name="Zhang F."/>
            <person name="Jiang W."/>
            <person name="Ma Y."/>
            <person name="Chen M."/>
            <person name="Hao X."/>
            <person name="Li L."/>
            <person name="Tang Y."/>
            <person name="Lv G."/>
            <person name="Zhou Y."/>
            <person name="Sun X."/>
            <person name="Brodelius P.E."/>
            <person name="Rose J.K.C."/>
            <person name="Tang K."/>
        </authorList>
    </citation>
    <scope>NUCLEOTIDE SEQUENCE [LARGE SCALE GENOMIC DNA]</scope>
    <source>
        <strain evidence="4">cv. Huhao1</strain>
        <tissue evidence="3">Leaf</tissue>
    </source>
</reference>
<keyword evidence="4" id="KW-1185">Reference proteome</keyword>
<dbReference type="PANTHER" id="PTHR13523">
    <property type="entry name" value="COILED-COIL-HELIX-COILED-COIL-HELIX DOMAIN CONTAINING 2/NUR77"/>
    <property type="match status" value="1"/>
</dbReference>
<gene>
    <name evidence="3" type="ORF">CTI12_AA291070</name>
</gene>
<evidence type="ECO:0000313" key="3">
    <source>
        <dbReference type="EMBL" id="PWA70238.1"/>
    </source>
</evidence>
<dbReference type="GO" id="GO:0005739">
    <property type="term" value="C:mitochondrion"/>
    <property type="evidence" value="ECO:0007669"/>
    <property type="project" value="TreeGrafter"/>
</dbReference>
<dbReference type="GO" id="GO:0005634">
    <property type="term" value="C:nucleus"/>
    <property type="evidence" value="ECO:0007669"/>
    <property type="project" value="TreeGrafter"/>
</dbReference>
<evidence type="ECO:0000313" key="4">
    <source>
        <dbReference type="Proteomes" id="UP000245207"/>
    </source>
</evidence>
<evidence type="ECO:0000259" key="2">
    <source>
        <dbReference type="Pfam" id="PF06747"/>
    </source>
</evidence>
<dbReference type="InterPro" id="IPR010625">
    <property type="entry name" value="CHCH"/>
</dbReference>
<dbReference type="STRING" id="35608.A0A2U1N9R0"/>